<proteinExistence type="predicted"/>
<accession>N6UF69</accession>
<dbReference type="EMBL" id="AQHN01000012">
    <property type="protein sequence ID" value="ENN88818.1"/>
    <property type="molecule type" value="Genomic_DNA"/>
</dbReference>
<gene>
    <name evidence="1" type="ORF">RHSP_38139</name>
</gene>
<protein>
    <submittedName>
        <fullName evidence="1">Uncharacterized protein</fullName>
    </submittedName>
</protein>
<organism evidence="1 2">
    <name type="scientific">Rhizobium freirei PRF 81</name>
    <dbReference type="NCBI Taxonomy" id="363754"/>
    <lineage>
        <taxon>Bacteria</taxon>
        <taxon>Pseudomonadati</taxon>
        <taxon>Pseudomonadota</taxon>
        <taxon>Alphaproteobacteria</taxon>
        <taxon>Hyphomicrobiales</taxon>
        <taxon>Rhizobiaceae</taxon>
        <taxon>Rhizobium/Agrobacterium group</taxon>
        <taxon>Rhizobium</taxon>
    </lineage>
</organism>
<dbReference type="AlphaFoldDB" id="N6UF69"/>
<dbReference type="Proteomes" id="UP000012429">
    <property type="component" value="Unassembled WGS sequence"/>
</dbReference>
<reference evidence="1 2" key="1">
    <citation type="journal article" date="2012" name="BMC Genomics">
        <title>Genomic basis of broad host range and environmental adaptability of Rhizobium tropici CIAT 899 and Rhizobium sp. PRF 81 which are used in inoculants for common bean (Phaseolus vulgaris L.).</title>
        <authorList>
            <person name="Ormeno-Orrillo E."/>
            <person name="Menna P."/>
            <person name="Almeida L.G."/>
            <person name="Ollero F.J."/>
            <person name="Nicolas M.F."/>
            <person name="Pains Rodrigues E."/>
            <person name="Shigueyoshi Nakatani A."/>
            <person name="Silva Batista J.S."/>
            <person name="Oliveira Chueire L.M."/>
            <person name="Souza R.C."/>
            <person name="Ribeiro Vasconcelos A.T."/>
            <person name="Megias M."/>
            <person name="Hungria M."/>
            <person name="Martinez-Romero E."/>
        </authorList>
    </citation>
    <scope>NUCLEOTIDE SEQUENCE [LARGE SCALE GENOMIC DNA]</scope>
    <source>
        <strain evidence="1 2">PRF 81</strain>
    </source>
</reference>
<name>N6UF69_9HYPH</name>
<comment type="caution">
    <text evidence="1">The sequence shown here is derived from an EMBL/GenBank/DDBJ whole genome shotgun (WGS) entry which is preliminary data.</text>
</comment>
<keyword evidence="2" id="KW-1185">Reference proteome</keyword>
<evidence type="ECO:0000313" key="1">
    <source>
        <dbReference type="EMBL" id="ENN88818.1"/>
    </source>
</evidence>
<sequence>MAMAEGIDHIRCRPGAADRRQAVGQRRPEAHPLLSPLRVEAGQEGSGLLQHGFRAFEVRRQRQSAQLHGTTDANARRELADDEAVAAEGYLRTQIEGIRRKRRVVAALGFERYALTKRFGDPMRESAGGQNDLAGLAQFSIRCDGFDTARKRTKRRNLRPLDDTAPAAEMLGQRQRVKLGIGNGIPSGRKRAEHEARCQSRLDRRHLVGLHMPEFDPVIAANLPAGQRSAEFRLALIDLEIALLAQHGERIGRREEGLKLRPGKVHQACLRRRGVGNARGLAGPPEAKHPGRDLKRVGWRHGKRPERIEQPFRRLLQDARRCERQDIREGEGAGIAG</sequence>
<evidence type="ECO:0000313" key="2">
    <source>
        <dbReference type="Proteomes" id="UP000012429"/>
    </source>
</evidence>